<dbReference type="InterPro" id="IPR029000">
    <property type="entry name" value="Cyclophilin-like_dom_sf"/>
</dbReference>
<dbReference type="InterPro" id="IPR002130">
    <property type="entry name" value="Cyclophilin-type_PPIase_dom"/>
</dbReference>
<dbReference type="SUPFAM" id="SSF50891">
    <property type="entry name" value="Cyclophilin-like"/>
    <property type="match status" value="1"/>
</dbReference>
<organism evidence="3 4">
    <name type="scientific">Astrephomene gubernaculifera</name>
    <dbReference type="NCBI Taxonomy" id="47775"/>
    <lineage>
        <taxon>Eukaryota</taxon>
        <taxon>Viridiplantae</taxon>
        <taxon>Chlorophyta</taxon>
        <taxon>core chlorophytes</taxon>
        <taxon>Chlorophyceae</taxon>
        <taxon>CS clade</taxon>
        <taxon>Chlamydomonadales</taxon>
        <taxon>Astrephomenaceae</taxon>
        <taxon>Astrephomene</taxon>
    </lineage>
</organism>
<dbReference type="Gene3D" id="2.40.100.10">
    <property type="entry name" value="Cyclophilin-like"/>
    <property type="match status" value="1"/>
</dbReference>
<evidence type="ECO:0000256" key="1">
    <source>
        <dbReference type="SAM" id="MobiDB-lite"/>
    </source>
</evidence>
<reference evidence="3 4" key="1">
    <citation type="journal article" date="2021" name="Sci. Rep.">
        <title>Genome sequencing of the multicellular alga Astrephomene provides insights into convergent evolution of germ-soma differentiation.</title>
        <authorList>
            <person name="Yamashita S."/>
            <person name="Yamamoto K."/>
            <person name="Matsuzaki R."/>
            <person name="Suzuki S."/>
            <person name="Yamaguchi H."/>
            <person name="Hirooka S."/>
            <person name="Minakuchi Y."/>
            <person name="Miyagishima S."/>
            <person name="Kawachi M."/>
            <person name="Toyoda A."/>
            <person name="Nozaki H."/>
        </authorList>
    </citation>
    <scope>NUCLEOTIDE SEQUENCE [LARGE SCALE GENOMIC DNA]</scope>
    <source>
        <strain evidence="3 4">NIES-4017</strain>
    </source>
</reference>
<dbReference type="Proteomes" id="UP001054857">
    <property type="component" value="Unassembled WGS sequence"/>
</dbReference>
<dbReference type="InterPro" id="IPR044178">
    <property type="entry name" value="CYP28-like"/>
</dbReference>
<evidence type="ECO:0000313" key="3">
    <source>
        <dbReference type="EMBL" id="GFR40128.1"/>
    </source>
</evidence>
<dbReference type="GO" id="GO:0003755">
    <property type="term" value="F:peptidyl-prolyl cis-trans isomerase activity"/>
    <property type="evidence" value="ECO:0007669"/>
    <property type="project" value="InterPro"/>
</dbReference>
<dbReference type="PANTHER" id="PTHR47875">
    <property type="entry name" value="PEPTIDYL-PROLYL CIS-TRANS ISOMERASE CYP28, CHLOROPLASTIC"/>
    <property type="match status" value="1"/>
</dbReference>
<accession>A0AAD3HGU4</accession>
<dbReference type="EMBL" id="BMAR01000001">
    <property type="protein sequence ID" value="GFR40128.1"/>
    <property type="molecule type" value="Genomic_DNA"/>
</dbReference>
<dbReference type="Pfam" id="PF00160">
    <property type="entry name" value="Pro_isomerase"/>
    <property type="match status" value="1"/>
</dbReference>
<feature type="domain" description="PPIase cyclophilin-type" evidence="2">
    <location>
        <begin position="75"/>
        <end position="195"/>
    </location>
</feature>
<keyword evidence="4" id="KW-1185">Reference proteome</keyword>
<feature type="non-terminal residue" evidence="3">
    <location>
        <position position="202"/>
    </location>
</feature>
<proteinExistence type="predicted"/>
<dbReference type="AlphaFoldDB" id="A0AAD3HGU4"/>
<dbReference type="PROSITE" id="PS50072">
    <property type="entry name" value="CSA_PPIASE_2"/>
    <property type="match status" value="1"/>
</dbReference>
<dbReference type="GO" id="GO:0009507">
    <property type="term" value="C:chloroplast"/>
    <property type="evidence" value="ECO:0007669"/>
    <property type="project" value="TreeGrafter"/>
</dbReference>
<protein>
    <recommendedName>
        <fullName evidence="2">PPIase cyclophilin-type domain-containing protein</fullName>
    </recommendedName>
</protein>
<sequence>KGTGRQLSVQGGVVARANDELPEQLHCACTPYMTRLFPFHERHQAHPSPLPHPLPFLALSPSSPPRPQPNPEVSQSSSFRLRHLRPGTVSLALGESDEDPAARSAPGYRPVEFLITTGPGPVPRLDGQNIVFGRVLEGMGVVGQVAQVPVFGPSPVGNSLAFNSLAAAIGDERAATVRRKYGKPLKAVVVLAAEVLPEVPAQ</sequence>
<dbReference type="PANTHER" id="PTHR47875:SF1">
    <property type="entry name" value="PEPTIDYL-PROLYL CIS-TRANS ISOMERASE CYP28, CHLOROPLASTIC"/>
    <property type="match status" value="1"/>
</dbReference>
<name>A0AAD3HGU4_9CHLO</name>
<evidence type="ECO:0000313" key="4">
    <source>
        <dbReference type="Proteomes" id="UP001054857"/>
    </source>
</evidence>
<gene>
    <name evidence="3" type="ORF">Agub_g684</name>
</gene>
<comment type="caution">
    <text evidence="3">The sequence shown here is derived from an EMBL/GenBank/DDBJ whole genome shotgun (WGS) entry which is preliminary data.</text>
</comment>
<evidence type="ECO:0000259" key="2">
    <source>
        <dbReference type="PROSITE" id="PS50072"/>
    </source>
</evidence>
<feature type="region of interest" description="Disordered" evidence="1">
    <location>
        <begin position="44"/>
        <end position="78"/>
    </location>
</feature>